<gene>
    <name evidence="2" type="ORF">FY036_10585</name>
</gene>
<dbReference type="EMBL" id="VSZS01000061">
    <property type="protein sequence ID" value="TYR32923.1"/>
    <property type="molecule type" value="Genomic_DNA"/>
</dbReference>
<dbReference type="Proteomes" id="UP000323258">
    <property type="component" value="Unassembled WGS sequence"/>
</dbReference>
<dbReference type="OrthoDB" id="8279992at2"/>
<evidence type="ECO:0000313" key="2">
    <source>
        <dbReference type="EMBL" id="TYR32923.1"/>
    </source>
</evidence>
<feature type="chain" id="PRO_5022672328" description="DUF3060 domain-containing protein" evidence="1">
    <location>
        <begin position="22"/>
        <end position="88"/>
    </location>
</feature>
<feature type="signal peptide" evidence="1">
    <location>
        <begin position="1"/>
        <end position="21"/>
    </location>
</feature>
<evidence type="ECO:0000313" key="3">
    <source>
        <dbReference type="Proteomes" id="UP000323258"/>
    </source>
</evidence>
<name>A0A5D4GY68_9HYPH</name>
<dbReference type="RefSeq" id="WP_148914685.1">
    <property type="nucleotide sequence ID" value="NZ_VSZS01000061.1"/>
</dbReference>
<dbReference type="AlphaFoldDB" id="A0A5D4GY68"/>
<reference evidence="2 3" key="2">
    <citation type="submission" date="2019-09" db="EMBL/GenBank/DDBJ databases">
        <title>Mesorhizobium sp. MaA-C15 isolated from Microcystis aeruginosa.</title>
        <authorList>
            <person name="Jeong S.E."/>
            <person name="Jin H.M."/>
            <person name="Jeon C.O."/>
        </authorList>
    </citation>
    <scope>NUCLEOTIDE SEQUENCE [LARGE SCALE GENOMIC DNA]</scope>
    <source>
        <strain evidence="2 3">MaA-C15</strain>
    </source>
</reference>
<sequence length="88" mass="8928">MKTFAIAFGAAFLSSVAFASAATVKNLDGESHTLVVSEGGSQSEVSVGAGETIDICADGCFITLPNGDRQVLTGTDTLEIEGGVGRIF</sequence>
<organism evidence="2 3">
    <name type="scientific">Neoaquamicrobium microcysteis</name>
    <dbReference type="NCBI Taxonomy" id="2682781"/>
    <lineage>
        <taxon>Bacteria</taxon>
        <taxon>Pseudomonadati</taxon>
        <taxon>Pseudomonadota</taxon>
        <taxon>Alphaproteobacteria</taxon>
        <taxon>Hyphomicrobiales</taxon>
        <taxon>Phyllobacteriaceae</taxon>
        <taxon>Neoaquamicrobium</taxon>
    </lineage>
</organism>
<evidence type="ECO:0000256" key="1">
    <source>
        <dbReference type="SAM" id="SignalP"/>
    </source>
</evidence>
<protein>
    <recommendedName>
        <fullName evidence="4">DUF3060 domain-containing protein</fullName>
    </recommendedName>
</protein>
<evidence type="ECO:0008006" key="4">
    <source>
        <dbReference type="Google" id="ProtNLM"/>
    </source>
</evidence>
<accession>A0A5D4GY68</accession>
<proteinExistence type="predicted"/>
<keyword evidence="1" id="KW-0732">Signal</keyword>
<comment type="caution">
    <text evidence="2">The sequence shown here is derived from an EMBL/GenBank/DDBJ whole genome shotgun (WGS) entry which is preliminary data.</text>
</comment>
<reference evidence="2 3" key="1">
    <citation type="submission" date="2019-08" db="EMBL/GenBank/DDBJ databases">
        <authorList>
            <person name="Seo Y.L."/>
        </authorList>
    </citation>
    <scope>NUCLEOTIDE SEQUENCE [LARGE SCALE GENOMIC DNA]</scope>
    <source>
        <strain evidence="2 3">MaA-C15</strain>
    </source>
</reference>
<keyword evidence="3" id="KW-1185">Reference proteome</keyword>